<dbReference type="EMBL" id="JARJCM010000171">
    <property type="protein sequence ID" value="KAJ7024426.1"/>
    <property type="molecule type" value="Genomic_DNA"/>
</dbReference>
<dbReference type="AlphaFoldDB" id="A0AAD6WUX7"/>
<evidence type="ECO:0000256" key="1">
    <source>
        <dbReference type="SAM" id="MobiDB-lite"/>
    </source>
</evidence>
<organism evidence="2 3">
    <name type="scientific">Mycena alexandri</name>
    <dbReference type="NCBI Taxonomy" id="1745969"/>
    <lineage>
        <taxon>Eukaryota</taxon>
        <taxon>Fungi</taxon>
        <taxon>Dikarya</taxon>
        <taxon>Basidiomycota</taxon>
        <taxon>Agaricomycotina</taxon>
        <taxon>Agaricomycetes</taxon>
        <taxon>Agaricomycetidae</taxon>
        <taxon>Agaricales</taxon>
        <taxon>Marasmiineae</taxon>
        <taxon>Mycenaceae</taxon>
        <taxon>Mycena</taxon>
    </lineage>
</organism>
<feature type="region of interest" description="Disordered" evidence="1">
    <location>
        <begin position="57"/>
        <end position="76"/>
    </location>
</feature>
<evidence type="ECO:0000313" key="3">
    <source>
        <dbReference type="Proteomes" id="UP001218188"/>
    </source>
</evidence>
<proteinExistence type="predicted"/>
<reference evidence="2" key="1">
    <citation type="submission" date="2023-03" db="EMBL/GenBank/DDBJ databases">
        <title>Massive genome expansion in bonnet fungi (Mycena s.s.) driven by repeated elements and novel gene families across ecological guilds.</title>
        <authorList>
            <consortium name="Lawrence Berkeley National Laboratory"/>
            <person name="Harder C.B."/>
            <person name="Miyauchi S."/>
            <person name="Viragh M."/>
            <person name="Kuo A."/>
            <person name="Thoen E."/>
            <person name="Andreopoulos B."/>
            <person name="Lu D."/>
            <person name="Skrede I."/>
            <person name="Drula E."/>
            <person name="Henrissat B."/>
            <person name="Morin E."/>
            <person name="Kohler A."/>
            <person name="Barry K."/>
            <person name="LaButti K."/>
            <person name="Morin E."/>
            <person name="Salamov A."/>
            <person name="Lipzen A."/>
            <person name="Mereny Z."/>
            <person name="Hegedus B."/>
            <person name="Baldrian P."/>
            <person name="Stursova M."/>
            <person name="Weitz H."/>
            <person name="Taylor A."/>
            <person name="Grigoriev I.V."/>
            <person name="Nagy L.G."/>
            <person name="Martin F."/>
            <person name="Kauserud H."/>
        </authorList>
    </citation>
    <scope>NUCLEOTIDE SEQUENCE</scope>
    <source>
        <strain evidence="2">CBHHK200</strain>
    </source>
</reference>
<gene>
    <name evidence="2" type="ORF">C8F04DRAFT_1131906</name>
</gene>
<sequence>MSALLAVFLVVAGLIACTMFIWSPLGAPVRRALRTLWEYMVLSAQVNASDPTLQARRRATQGGRFTQEESWEMSYR</sequence>
<evidence type="ECO:0000313" key="2">
    <source>
        <dbReference type="EMBL" id="KAJ7024426.1"/>
    </source>
</evidence>
<protein>
    <submittedName>
        <fullName evidence="2">Uncharacterized protein</fullName>
    </submittedName>
</protein>
<keyword evidence="3" id="KW-1185">Reference proteome</keyword>
<dbReference type="Proteomes" id="UP001218188">
    <property type="component" value="Unassembled WGS sequence"/>
</dbReference>
<name>A0AAD6WUX7_9AGAR</name>
<comment type="caution">
    <text evidence="2">The sequence shown here is derived from an EMBL/GenBank/DDBJ whole genome shotgun (WGS) entry which is preliminary data.</text>
</comment>
<accession>A0AAD6WUX7</accession>